<name>A0A1H5PKM8_9FLAO</name>
<dbReference type="InterPro" id="IPR013538">
    <property type="entry name" value="ASHA1/2-like_C"/>
</dbReference>
<dbReference type="Proteomes" id="UP000199448">
    <property type="component" value="Unassembled WGS sequence"/>
</dbReference>
<feature type="domain" description="Activator of Hsp90 ATPase homologue 1/2-like C-terminal" evidence="2">
    <location>
        <begin position="13"/>
        <end position="134"/>
    </location>
</feature>
<dbReference type="RefSeq" id="WP_093114532.1">
    <property type="nucleotide sequence ID" value="NZ_FNGG01000024.1"/>
</dbReference>
<protein>
    <submittedName>
        <fullName evidence="3">Uncharacterized conserved protein YndB, AHSA1/START domain</fullName>
    </submittedName>
</protein>
<dbReference type="STRING" id="390640.SAMN04488034_1235"/>
<comment type="similarity">
    <text evidence="1">Belongs to the AHA1 family.</text>
</comment>
<dbReference type="SUPFAM" id="SSF55961">
    <property type="entry name" value="Bet v1-like"/>
    <property type="match status" value="1"/>
</dbReference>
<gene>
    <name evidence="3" type="ORF">SAMN04488034_1235</name>
</gene>
<keyword evidence="4" id="KW-1185">Reference proteome</keyword>
<dbReference type="EMBL" id="FNUG01000023">
    <property type="protein sequence ID" value="SEF13661.1"/>
    <property type="molecule type" value="Genomic_DNA"/>
</dbReference>
<reference evidence="3 4" key="1">
    <citation type="submission" date="2016-10" db="EMBL/GenBank/DDBJ databases">
        <authorList>
            <person name="de Groot N.N."/>
        </authorList>
    </citation>
    <scope>NUCLEOTIDE SEQUENCE [LARGE SCALE GENOMIC DNA]</scope>
    <source>
        <strain evidence="3 4">DSM 23553</strain>
    </source>
</reference>
<dbReference type="InterPro" id="IPR023393">
    <property type="entry name" value="START-like_dom_sf"/>
</dbReference>
<organism evidence="3 4">
    <name type="scientific">Salinimicrobium catena</name>
    <dbReference type="NCBI Taxonomy" id="390640"/>
    <lineage>
        <taxon>Bacteria</taxon>
        <taxon>Pseudomonadati</taxon>
        <taxon>Bacteroidota</taxon>
        <taxon>Flavobacteriia</taxon>
        <taxon>Flavobacteriales</taxon>
        <taxon>Flavobacteriaceae</taxon>
        <taxon>Salinimicrobium</taxon>
    </lineage>
</organism>
<dbReference type="AlphaFoldDB" id="A0A1H5PKM8"/>
<sequence>MASKKVTVETTVDLPAEKVWELWTRPEHITQWNYAADTWHCPRAKNDLRPGGKFSWRMEAKDGSMGFDYSGEYNEVIPHKHISSTLDDGRKVSVRFTEYDGKTRLTENFETDNAHSIEQQKTGWQAILDNFRNYASKAH</sequence>
<dbReference type="CDD" id="cd08897">
    <property type="entry name" value="SRPBCC_CalC_Aha1-like_4"/>
    <property type="match status" value="1"/>
</dbReference>
<evidence type="ECO:0000259" key="2">
    <source>
        <dbReference type="Pfam" id="PF08327"/>
    </source>
</evidence>
<dbReference type="OrthoDB" id="384974at2"/>
<proteinExistence type="inferred from homology"/>
<accession>A0A1H5PKM8</accession>
<dbReference type="Gene3D" id="3.30.530.20">
    <property type="match status" value="1"/>
</dbReference>
<dbReference type="Pfam" id="PF08327">
    <property type="entry name" value="AHSA1"/>
    <property type="match status" value="1"/>
</dbReference>
<evidence type="ECO:0000313" key="3">
    <source>
        <dbReference type="EMBL" id="SEF13661.1"/>
    </source>
</evidence>
<evidence type="ECO:0000313" key="4">
    <source>
        <dbReference type="Proteomes" id="UP000199448"/>
    </source>
</evidence>
<evidence type="ECO:0000256" key="1">
    <source>
        <dbReference type="ARBA" id="ARBA00006817"/>
    </source>
</evidence>